<evidence type="ECO:0008006" key="3">
    <source>
        <dbReference type="Google" id="ProtNLM"/>
    </source>
</evidence>
<dbReference type="Gene3D" id="1.10.10.60">
    <property type="entry name" value="Homeodomain-like"/>
    <property type="match status" value="1"/>
</dbReference>
<organism evidence="1 2">
    <name type="scientific">Actinomyces bowdenii</name>
    <dbReference type="NCBI Taxonomy" id="131109"/>
    <lineage>
        <taxon>Bacteria</taxon>
        <taxon>Bacillati</taxon>
        <taxon>Actinomycetota</taxon>
        <taxon>Actinomycetes</taxon>
        <taxon>Actinomycetales</taxon>
        <taxon>Actinomycetaceae</taxon>
        <taxon>Actinomyces</taxon>
    </lineage>
</organism>
<dbReference type="OrthoDB" id="3257721at2"/>
<name>A0A3P1V6K0_9ACTO</name>
<keyword evidence="2" id="KW-1185">Reference proteome</keyword>
<evidence type="ECO:0000313" key="1">
    <source>
        <dbReference type="EMBL" id="RRD29297.1"/>
    </source>
</evidence>
<sequence length="81" mass="9253">MRREANGSLGARAVAERHGVHENTVRAIWRERPRPKQRGPHRFTEEDCQRAKALLTQGRTLIEIGLELGFDRSTVRKHLGA</sequence>
<protein>
    <recommendedName>
        <fullName evidence="3">Helix-turn-helix domain-containing protein</fullName>
    </recommendedName>
</protein>
<dbReference type="AlphaFoldDB" id="A0A3P1V6K0"/>
<gene>
    <name evidence="1" type="ORF">EII10_07165</name>
</gene>
<comment type="caution">
    <text evidence="1">The sequence shown here is derived from an EMBL/GenBank/DDBJ whole genome shotgun (WGS) entry which is preliminary data.</text>
</comment>
<accession>A0A3P1V6K0</accession>
<dbReference type="EMBL" id="RQZC01000009">
    <property type="protein sequence ID" value="RRD29297.1"/>
    <property type="molecule type" value="Genomic_DNA"/>
</dbReference>
<proteinExistence type="predicted"/>
<evidence type="ECO:0000313" key="2">
    <source>
        <dbReference type="Proteomes" id="UP000271272"/>
    </source>
</evidence>
<reference evidence="1 2" key="1">
    <citation type="submission" date="2018-11" db="EMBL/GenBank/DDBJ databases">
        <title>Genomes From Bacteria Associated with the Canine Oral Cavity: a Test Case for Automated Genome-Based Taxonomic Assignment.</title>
        <authorList>
            <person name="Coil D.A."/>
            <person name="Jospin G."/>
            <person name="Darling A.E."/>
            <person name="Wallis C."/>
            <person name="Davis I.J."/>
            <person name="Harris S."/>
            <person name="Eisen J.A."/>
            <person name="Holcombe L.J."/>
            <person name="O'Flynn C."/>
        </authorList>
    </citation>
    <scope>NUCLEOTIDE SEQUENCE [LARGE SCALE GENOMIC DNA]</scope>
    <source>
        <strain evidence="1 2">OH5050</strain>
    </source>
</reference>
<dbReference type="Proteomes" id="UP000271272">
    <property type="component" value="Unassembled WGS sequence"/>
</dbReference>